<evidence type="ECO:0000313" key="9">
    <source>
        <dbReference type="EMBL" id="KAF0714545.1"/>
    </source>
</evidence>
<comment type="cofactor">
    <cofactor evidence="1">
        <name>a divalent metal cation</name>
        <dbReference type="ChEBI" id="CHEBI:60240"/>
    </cofactor>
</comment>
<dbReference type="GO" id="GO:0016787">
    <property type="term" value="F:hydrolase activity"/>
    <property type="evidence" value="ECO:0007669"/>
    <property type="project" value="UniProtKB-KW"/>
</dbReference>
<dbReference type="Proteomes" id="UP000478052">
    <property type="component" value="Unassembled WGS sequence"/>
</dbReference>
<dbReference type="InterPro" id="IPR045249">
    <property type="entry name" value="HARBI1-like"/>
</dbReference>
<name>A0A6G0VYD6_APHCR</name>
<proteinExistence type="inferred from homology"/>
<keyword evidence="6" id="KW-0378">Hydrolase</keyword>
<dbReference type="PANTHER" id="PTHR22930">
    <property type="match status" value="1"/>
</dbReference>
<dbReference type="InterPro" id="IPR027806">
    <property type="entry name" value="HARBI1_dom"/>
</dbReference>
<dbReference type="Pfam" id="PF13359">
    <property type="entry name" value="DDE_Tnp_4"/>
    <property type="match status" value="1"/>
</dbReference>
<comment type="caution">
    <text evidence="9">The sequence shown here is derived from an EMBL/GenBank/DDBJ whole genome shotgun (WGS) entry which is preliminary data.</text>
</comment>
<comment type="subcellular location">
    <subcellularLocation>
        <location evidence="2">Nucleus</location>
    </subcellularLocation>
</comment>
<comment type="similarity">
    <text evidence="3">Belongs to the HARBI1 family.</text>
</comment>
<evidence type="ECO:0000256" key="7">
    <source>
        <dbReference type="ARBA" id="ARBA00023242"/>
    </source>
</evidence>
<dbReference type="OrthoDB" id="6578626at2759"/>
<protein>
    <submittedName>
        <fullName evidence="9">Putative nuclease HARBI1</fullName>
    </submittedName>
</protein>
<evidence type="ECO:0000256" key="4">
    <source>
        <dbReference type="ARBA" id="ARBA00022722"/>
    </source>
</evidence>
<reference evidence="9 10" key="1">
    <citation type="submission" date="2019-08" db="EMBL/GenBank/DDBJ databases">
        <title>Whole genome of Aphis craccivora.</title>
        <authorList>
            <person name="Voronova N.V."/>
            <person name="Shulinski R.S."/>
            <person name="Bandarenka Y.V."/>
            <person name="Zhorov D.G."/>
            <person name="Warner D."/>
        </authorList>
    </citation>
    <scope>NUCLEOTIDE SEQUENCE [LARGE SCALE GENOMIC DNA]</scope>
    <source>
        <strain evidence="9">180601</strain>
        <tissue evidence="9">Whole Body</tissue>
    </source>
</reference>
<evidence type="ECO:0000256" key="3">
    <source>
        <dbReference type="ARBA" id="ARBA00006958"/>
    </source>
</evidence>
<sequence>MANFDDLAGLFAIGNLENQINFQPHPRINRQRFCDAFEISDAAFIKNFRLSKDLAKKLIKELDPYLKPQMRSSDLDSTTKVLIALDFYATGCYQTPVGNSKFFAVSQPSVSRCLEEVTSALNNENFFFKWVKFPSNIKELRKVRSEFYMATGFQGCIGCIDCTHVAIVPPSKDPLNTNPEYIYVNRKGYHSINICDVNLKIMNVNALFPGSTNDAYIWSNSNVQPVVKELYNNGHKGYFLLGDSGYPLRPWLLTPINNPITEAEKYYNTKHMSTRSLIERCNGVLKMRFRCLLKHRFLHYHPKKATQIINACTILHNMCIIYNIPLPTGDDLVETDMGIFQQHFPNVIQHKEHDLIQGKHVRSAVINYMYRNR</sequence>
<evidence type="ECO:0000256" key="2">
    <source>
        <dbReference type="ARBA" id="ARBA00004123"/>
    </source>
</evidence>
<keyword evidence="5" id="KW-0479">Metal-binding</keyword>
<keyword evidence="7" id="KW-0539">Nucleus</keyword>
<dbReference type="PANTHER" id="PTHR22930:SF289">
    <property type="entry name" value="DDE TNP4 DOMAIN-CONTAINING PROTEIN-RELATED"/>
    <property type="match status" value="1"/>
</dbReference>
<evidence type="ECO:0000256" key="5">
    <source>
        <dbReference type="ARBA" id="ARBA00022723"/>
    </source>
</evidence>
<dbReference type="GO" id="GO:0046872">
    <property type="term" value="F:metal ion binding"/>
    <property type="evidence" value="ECO:0007669"/>
    <property type="project" value="UniProtKB-KW"/>
</dbReference>
<dbReference type="GO" id="GO:0004518">
    <property type="term" value="F:nuclease activity"/>
    <property type="evidence" value="ECO:0007669"/>
    <property type="project" value="UniProtKB-KW"/>
</dbReference>
<dbReference type="EMBL" id="VUJU01010379">
    <property type="protein sequence ID" value="KAF0714545.1"/>
    <property type="molecule type" value="Genomic_DNA"/>
</dbReference>
<evidence type="ECO:0000256" key="1">
    <source>
        <dbReference type="ARBA" id="ARBA00001968"/>
    </source>
</evidence>
<dbReference type="GO" id="GO:0005634">
    <property type="term" value="C:nucleus"/>
    <property type="evidence" value="ECO:0007669"/>
    <property type="project" value="UniProtKB-SubCell"/>
</dbReference>
<keyword evidence="10" id="KW-1185">Reference proteome</keyword>
<feature type="domain" description="DDE Tnp4" evidence="8">
    <location>
        <begin position="160"/>
        <end position="317"/>
    </location>
</feature>
<organism evidence="9 10">
    <name type="scientific">Aphis craccivora</name>
    <name type="common">Cowpea aphid</name>
    <dbReference type="NCBI Taxonomy" id="307492"/>
    <lineage>
        <taxon>Eukaryota</taxon>
        <taxon>Metazoa</taxon>
        <taxon>Ecdysozoa</taxon>
        <taxon>Arthropoda</taxon>
        <taxon>Hexapoda</taxon>
        <taxon>Insecta</taxon>
        <taxon>Pterygota</taxon>
        <taxon>Neoptera</taxon>
        <taxon>Paraneoptera</taxon>
        <taxon>Hemiptera</taxon>
        <taxon>Sternorrhyncha</taxon>
        <taxon>Aphidomorpha</taxon>
        <taxon>Aphidoidea</taxon>
        <taxon>Aphididae</taxon>
        <taxon>Aphidini</taxon>
        <taxon>Aphis</taxon>
        <taxon>Aphis</taxon>
    </lineage>
</organism>
<evidence type="ECO:0000256" key="6">
    <source>
        <dbReference type="ARBA" id="ARBA00022801"/>
    </source>
</evidence>
<accession>A0A6G0VYD6</accession>
<dbReference type="AlphaFoldDB" id="A0A6G0VYD6"/>
<keyword evidence="4" id="KW-0540">Nuclease</keyword>
<gene>
    <name evidence="9" type="ORF">FWK35_00030182</name>
</gene>
<evidence type="ECO:0000259" key="8">
    <source>
        <dbReference type="Pfam" id="PF13359"/>
    </source>
</evidence>
<evidence type="ECO:0000313" key="10">
    <source>
        <dbReference type="Proteomes" id="UP000478052"/>
    </source>
</evidence>